<evidence type="ECO:0000313" key="3">
    <source>
        <dbReference type="EMBL" id="MED6271706.1"/>
    </source>
</evidence>
<dbReference type="Proteomes" id="UP001352852">
    <property type="component" value="Unassembled WGS sequence"/>
</dbReference>
<name>A0ABU7D9Z1_9TELE</name>
<accession>A0ABU7D9Z1</accession>
<evidence type="ECO:0000313" key="4">
    <source>
        <dbReference type="Proteomes" id="UP001352852"/>
    </source>
</evidence>
<feature type="chain" id="PRO_5046552029" evidence="2">
    <location>
        <begin position="20"/>
        <end position="105"/>
    </location>
</feature>
<feature type="region of interest" description="Disordered" evidence="1">
    <location>
        <begin position="43"/>
        <end position="105"/>
    </location>
</feature>
<protein>
    <submittedName>
        <fullName evidence="3">Uncharacterized protein</fullName>
    </submittedName>
</protein>
<comment type="caution">
    <text evidence="3">The sequence shown here is derived from an EMBL/GenBank/DDBJ whole genome shotgun (WGS) entry which is preliminary data.</text>
</comment>
<evidence type="ECO:0000256" key="2">
    <source>
        <dbReference type="SAM" id="SignalP"/>
    </source>
</evidence>
<reference evidence="3 4" key="1">
    <citation type="submission" date="2021-06" db="EMBL/GenBank/DDBJ databases">
        <authorList>
            <person name="Palmer J.M."/>
        </authorList>
    </citation>
    <scope>NUCLEOTIDE SEQUENCE [LARGE SCALE GENOMIC DNA]</scope>
    <source>
        <strain evidence="3 4">CL_MEX2019</strain>
        <tissue evidence="3">Muscle</tissue>
    </source>
</reference>
<keyword evidence="2" id="KW-0732">Signal</keyword>
<organism evidence="3 4">
    <name type="scientific">Characodon lateralis</name>
    <dbReference type="NCBI Taxonomy" id="208331"/>
    <lineage>
        <taxon>Eukaryota</taxon>
        <taxon>Metazoa</taxon>
        <taxon>Chordata</taxon>
        <taxon>Craniata</taxon>
        <taxon>Vertebrata</taxon>
        <taxon>Euteleostomi</taxon>
        <taxon>Actinopterygii</taxon>
        <taxon>Neopterygii</taxon>
        <taxon>Teleostei</taxon>
        <taxon>Neoteleostei</taxon>
        <taxon>Acanthomorphata</taxon>
        <taxon>Ovalentaria</taxon>
        <taxon>Atherinomorphae</taxon>
        <taxon>Cyprinodontiformes</taxon>
        <taxon>Goodeidae</taxon>
        <taxon>Characodon</taxon>
    </lineage>
</organism>
<gene>
    <name evidence="3" type="ORF">CHARACLAT_023065</name>
</gene>
<dbReference type="EMBL" id="JAHUTJ010018800">
    <property type="protein sequence ID" value="MED6271706.1"/>
    <property type="molecule type" value="Genomic_DNA"/>
</dbReference>
<feature type="signal peptide" evidence="2">
    <location>
        <begin position="1"/>
        <end position="19"/>
    </location>
</feature>
<sequence length="105" mass="11368">MFGRCVVLLLCALAAVSLAAPLQTSPPEYERREALVAYLNAKKTAEPMTSQPDSNEKTETPVKSEEAKTDASVTEVESEEPDADASKTDNSQGDWGMISAPCHYF</sequence>
<proteinExistence type="predicted"/>
<evidence type="ECO:0000256" key="1">
    <source>
        <dbReference type="SAM" id="MobiDB-lite"/>
    </source>
</evidence>
<feature type="compositionally biased region" description="Basic and acidic residues" evidence="1">
    <location>
        <begin position="54"/>
        <end position="69"/>
    </location>
</feature>
<keyword evidence="4" id="KW-1185">Reference proteome</keyword>